<dbReference type="PRINTS" id="PR00081">
    <property type="entry name" value="GDHRDH"/>
</dbReference>
<dbReference type="EMBL" id="JAAQPF010000011">
    <property type="protein sequence ID" value="KAF5721104.1"/>
    <property type="molecule type" value="Genomic_DNA"/>
</dbReference>
<keyword evidence="5" id="KW-1133">Transmembrane helix</keyword>
<feature type="transmembrane region" description="Helical" evidence="5">
    <location>
        <begin position="23"/>
        <end position="47"/>
    </location>
</feature>
<dbReference type="InterPro" id="IPR005069">
    <property type="entry name" value="Nucl-diP-sugar_transferase"/>
</dbReference>
<reference evidence="7 8" key="1">
    <citation type="submission" date="2020-05" db="EMBL/GenBank/DDBJ databases">
        <title>Identification and distribution of gene clusters putatively required for synthesis of sphingolipid metabolism inhibitors in phylogenetically diverse species of the filamentous fungus Fusarium.</title>
        <authorList>
            <person name="Kim H.-S."/>
            <person name="Busman M."/>
            <person name="Brown D.W."/>
            <person name="Divon H."/>
            <person name="Uhlig S."/>
            <person name="Proctor R.H."/>
        </authorList>
    </citation>
    <scope>NUCLEOTIDE SEQUENCE [LARGE SCALE GENOMIC DNA]</scope>
    <source>
        <strain evidence="7 8">NRRL 26131</strain>
    </source>
</reference>
<evidence type="ECO:0000256" key="4">
    <source>
        <dbReference type="ARBA" id="ARBA00023002"/>
    </source>
</evidence>
<dbReference type="CDD" id="cd05233">
    <property type="entry name" value="SDR_c"/>
    <property type="match status" value="1"/>
</dbReference>
<keyword evidence="8" id="KW-1185">Reference proteome</keyword>
<dbReference type="PANTHER" id="PTHR24321">
    <property type="entry name" value="DEHYDROGENASES, SHORT CHAIN"/>
    <property type="match status" value="1"/>
</dbReference>
<dbReference type="SUPFAM" id="SSF52317">
    <property type="entry name" value="Class I glutamine amidotransferase-like"/>
    <property type="match status" value="1"/>
</dbReference>
<evidence type="ECO:0000256" key="5">
    <source>
        <dbReference type="SAM" id="Phobius"/>
    </source>
</evidence>
<dbReference type="GO" id="GO:0016491">
    <property type="term" value="F:oxidoreductase activity"/>
    <property type="evidence" value="ECO:0007669"/>
    <property type="project" value="UniProtKB-KW"/>
</dbReference>
<dbReference type="InterPro" id="IPR036291">
    <property type="entry name" value="NAD(P)-bd_dom_sf"/>
</dbReference>
<comment type="similarity">
    <text evidence="2">Belongs to the glycosyltransferase 77 family.</text>
</comment>
<organism evidence="7 8">
    <name type="scientific">Fusarium globosum</name>
    <dbReference type="NCBI Taxonomy" id="78864"/>
    <lineage>
        <taxon>Eukaryota</taxon>
        <taxon>Fungi</taxon>
        <taxon>Dikarya</taxon>
        <taxon>Ascomycota</taxon>
        <taxon>Pezizomycotina</taxon>
        <taxon>Sordariomycetes</taxon>
        <taxon>Hypocreomycetidae</taxon>
        <taxon>Hypocreales</taxon>
        <taxon>Nectriaceae</taxon>
        <taxon>Fusarium</taxon>
        <taxon>Fusarium fujikuroi species complex</taxon>
    </lineage>
</organism>
<dbReference type="FunFam" id="3.40.50.720:FF:000084">
    <property type="entry name" value="Short-chain dehydrogenase reductase"/>
    <property type="match status" value="1"/>
</dbReference>
<protein>
    <recommendedName>
        <fullName evidence="6">Nucleotide-diphospho-sugar transferase domain-containing protein</fullName>
    </recommendedName>
</protein>
<evidence type="ECO:0000256" key="1">
    <source>
        <dbReference type="ARBA" id="ARBA00006484"/>
    </source>
</evidence>
<gene>
    <name evidence="7" type="ORF">FGLOB1_375</name>
</gene>
<dbReference type="Gene3D" id="3.40.50.880">
    <property type="match status" value="1"/>
</dbReference>
<sequence>MGLQFCGAQNGVKMGLLNAPRRAIWICSIVSLTAFLAFFCFPVSSLYPLKPTVSPSHSPSPPALPPQTTDTFNANCHKKPRPEAYKQHGNGTESLALPKVMAELWKPLVHPITERVFVTDKGERFEVPIDQVRWKKPLGKRSINSGASCSADINGLAMIHGYDYRLVRAADYPDRHGTWVKPAITKEALKTHDFVISLDSDAVFTHLDLPLEWLMNLWDYRPETLVAMAYDLDWEQDYDPQGNLILNTGFVIAQASQRTQDMFQRWEDCPRSIPGCDHWNHKWAHEQSAFSYYIRYEFNRTHDVKNIPCNQANGNEFTLDGNGECKGVFLAITGAASGIGLTVAKLLASRRAQLSLADMNKAGLEDALKSLPGDGHIIIQVDVRDSQEVIAWIEKTVSVFGKLDGAVNMAGAFTHGTCLRDETDETWDFIMGVNARGVFNCLRAELSHIKSGGSIVSAASVDGQAGFANASVCCASKHAVIGMSRSAAKENENIRINCVAPGSVRTPMMEGEGMAEDVEAEVALQVQKRPAEPHEIANVVVFLLSDEASFVTGAVYNVAETWGPTYSSIFAHRLQAVNKTLGSDKVLQISAFDIIKNEYPDPNDFDAFLITGSVKGVYDEDLWIARLKDFIQKTYQTHQHVRMFGACFGHQIISEALLEKYGVIVEKDPKGYEVGIHKVVLNPKFAAHFDHILSLPEGDGLRVQFAHGDHVRFEAPWPESWISIGSTPHCAVQGIFQPGRVLTFQGHFEFNEEISTETIKYFYTPERGFTPEQTQAALDQIRGKDDSEEAAKILHAFFTEMAHQSNSPFISRCNGFSMPLFKNFRSGPKVVDNAANLDPHTWTLPSSYKPSQPDGKQTIIPDPRVFSNVFSIPCETESQSIETLLAYPDASHAAVHLALLECFRNLKASAGALNIEVIQPPAYDDTKSPVPASPSEPTQLPASQKWDLLIKLAVTRFTTWWSGIELLLNHASAYSHHGGTRAALQLTKDYLPPLDILLVWYALMLNPEAYEAACNAQGANATRLKNICFPWPAIRDVIDMDKMQLVLPRSAQKLFTNITSQPCDILEYLQSPPAYADAGKVRIETDLFSEVKRHENIIEESNKLLWIRSPALQGSLIRAGLEYLDFHLREPNAVEEEMVCHQSFGVRLFWRTHRLFPRQYKAFLKEIGGMQSEQTQGQDLKRDAKILFDMDDPSPIQEHCHCWTCERIRDDLPEFVYTKPSTAASSSTSLTTMQKQISSLSAETLLQIQDDLGFCLAVEDARRSGLPLPTRPPTTAEKEADKIAKQKQKELGYRPGLNEYVEVLPDGRRKIRTHKYKYASGMWGMTLF</sequence>
<evidence type="ECO:0000313" key="8">
    <source>
        <dbReference type="Proteomes" id="UP000532311"/>
    </source>
</evidence>
<dbReference type="Pfam" id="PF13561">
    <property type="entry name" value="adh_short_C2"/>
    <property type="match status" value="1"/>
</dbReference>
<keyword evidence="5" id="KW-0472">Membrane</keyword>
<evidence type="ECO:0000259" key="6">
    <source>
        <dbReference type="Pfam" id="PF03407"/>
    </source>
</evidence>
<dbReference type="PANTHER" id="PTHR24321:SF8">
    <property type="entry name" value="ESTRADIOL 17-BETA-DEHYDROGENASE 8-RELATED"/>
    <property type="match status" value="1"/>
</dbReference>
<dbReference type="InterPro" id="IPR002347">
    <property type="entry name" value="SDR_fam"/>
</dbReference>
<dbReference type="InterPro" id="IPR044992">
    <property type="entry name" value="ChyE-like"/>
</dbReference>
<keyword evidence="3" id="KW-0521">NADP</keyword>
<evidence type="ECO:0000256" key="3">
    <source>
        <dbReference type="ARBA" id="ARBA00022857"/>
    </source>
</evidence>
<name>A0A8H5YYR3_9HYPO</name>
<dbReference type="Gene3D" id="3.40.50.720">
    <property type="entry name" value="NAD(P)-binding Rossmann-like Domain"/>
    <property type="match status" value="1"/>
</dbReference>
<accession>A0A8H5YYR3</accession>
<evidence type="ECO:0000256" key="2">
    <source>
        <dbReference type="ARBA" id="ARBA00007033"/>
    </source>
</evidence>
<dbReference type="InterPro" id="IPR029062">
    <property type="entry name" value="Class_I_gatase-like"/>
</dbReference>
<keyword evidence="5" id="KW-0812">Transmembrane</keyword>
<evidence type="ECO:0000313" key="7">
    <source>
        <dbReference type="EMBL" id="KAF5721104.1"/>
    </source>
</evidence>
<keyword evidence="4" id="KW-0560">Oxidoreductase</keyword>
<dbReference type="Pfam" id="PF03407">
    <property type="entry name" value="Nucleotid_trans"/>
    <property type="match status" value="1"/>
</dbReference>
<dbReference type="Proteomes" id="UP000532311">
    <property type="component" value="Unassembled WGS sequence"/>
</dbReference>
<comment type="caution">
    <text evidence="7">The sequence shown here is derived from an EMBL/GenBank/DDBJ whole genome shotgun (WGS) entry which is preliminary data.</text>
</comment>
<dbReference type="Gene3D" id="3.90.550.10">
    <property type="entry name" value="Spore Coat Polysaccharide Biosynthesis Protein SpsA, Chain A"/>
    <property type="match status" value="1"/>
</dbReference>
<feature type="domain" description="Nucleotide-diphospho-sugar transferase" evidence="6">
    <location>
        <begin position="178"/>
        <end position="304"/>
    </location>
</feature>
<dbReference type="SUPFAM" id="SSF51735">
    <property type="entry name" value="NAD(P)-binding Rossmann-fold domains"/>
    <property type="match status" value="1"/>
</dbReference>
<proteinExistence type="inferred from homology"/>
<comment type="similarity">
    <text evidence="1">Belongs to the short-chain dehydrogenases/reductases (SDR) family.</text>
</comment>
<dbReference type="CDD" id="cd01741">
    <property type="entry name" value="GATase1_1"/>
    <property type="match status" value="1"/>
</dbReference>
<dbReference type="InterPro" id="IPR029044">
    <property type="entry name" value="Nucleotide-diphossugar_trans"/>
</dbReference>